<comment type="caution">
    <text evidence="6">The sequence shown here is derived from an EMBL/GenBank/DDBJ whole genome shotgun (WGS) entry which is preliminary data.</text>
</comment>
<feature type="domain" description="Sulfatase N-terminal" evidence="5">
    <location>
        <begin position="33"/>
        <end position="456"/>
    </location>
</feature>
<dbReference type="Pfam" id="PF00884">
    <property type="entry name" value="Sulfatase"/>
    <property type="match status" value="1"/>
</dbReference>
<keyword evidence="3 6" id="KW-0378">Hydrolase</keyword>
<dbReference type="Proteomes" id="UP000318995">
    <property type="component" value="Unassembled WGS sequence"/>
</dbReference>
<dbReference type="PROSITE" id="PS00149">
    <property type="entry name" value="SULFATASE_2"/>
    <property type="match status" value="1"/>
</dbReference>
<dbReference type="GO" id="GO:0046872">
    <property type="term" value="F:metal ion binding"/>
    <property type="evidence" value="ECO:0007669"/>
    <property type="project" value="UniProtKB-KW"/>
</dbReference>
<organism evidence="6 7">
    <name type="scientific">Botrimarina hoheduenensis</name>
    <dbReference type="NCBI Taxonomy" id="2528000"/>
    <lineage>
        <taxon>Bacteria</taxon>
        <taxon>Pseudomonadati</taxon>
        <taxon>Planctomycetota</taxon>
        <taxon>Planctomycetia</taxon>
        <taxon>Pirellulales</taxon>
        <taxon>Lacipirellulaceae</taxon>
        <taxon>Botrimarina</taxon>
    </lineage>
</organism>
<dbReference type="AlphaFoldDB" id="A0A5C5VX04"/>
<dbReference type="InterPro" id="IPR017850">
    <property type="entry name" value="Alkaline_phosphatase_core_sf"/>
</dbReference>
<evidence type="ECO:0000313" key="7">
    <source>
        <dbReference type="Proteomes" id="UP000318995"/>
    </source>
</evidence>
<dbReference type="PANTHER" id="PTHR42693:SF53">
    <property type="entry name" value="ENDO-4-O-SULFATASE"/>
    <property type="match status" value="1"/>
</dbReference>
<dbReference type="OrthoDB" id="9783154at2"/>
<dbReference type="Gene3D" id="3.40.720.10">
    <property type="entry name" value="Alkaline Phosphatase, subunit A"/>
    <property type="match status" value="1"/>
</dbReference>
<evidence type="ECO:0000256" key="2">
    <source>
        <dbReference type="ARBA" id="ARBA00022723"/>
    </source>
</evidence>
<reference evidence="6 7" key="1">
    <citation type="submission" date="2019-02" db="EMBL/GenBank/DDBJ databases">
        <title>Deep-cultivation of Planctomycetes and their phenomic and genomic characterization uncovers novel biology.</title>
        <authorList>
            <person name="Wiegand S."/>
            <person name="Jogler M."/>
            <person name="Boedeker C."/>
            <person name="Pinto D."/>
            <person name="Vollmers J."/>
            <person name="Rivas-Marin E."/>
            <person name="Kohn T."/>
            <person name="Peeters S.H."/>
            <person name="Heuer A."/>
            <person name="Rast P."/>
            <person name="Oberbeckmann S."/>
            <person name="Bunk B."/>
            <person name="Jeske O."/>
            <person name="Meyerdierks A."/>
            <person name="Storesund J.E."/>
            <person name="Kallscheuer N."/>
            <person name="Luecker S."/>
            <person name="Lage O.M."/>
            <person name="Pohl T."/>
            <person name="Merkel B.J."/>
            <person name="Hornburger P."/>
            <person name="Mueller R.-W."/>
            <person name="Bruemmer F."/>
            <person name="Labrenz M."/>
            <person name="Spormann A.M."/>
            <person name="Op Den Camp H."/>
            <person name="Overmann J."/>
            <person name="Amann R."/>
            <person name="Jetten M.S.M."/>
            <person name="Mascher T."/>
            <person name="Medema M.H."/>
            <person name="Devos D.P."/>
            <person name="Kaster A.-K."/>
            <person name="Ovreas L."/>
            <person name="Rohde M."/>
            <person name="Galperin M.Y."/>
            <person name="Jogler C."/>
        </authorList>
    </citation>
    <scope>NUCLEOTIDE SEQUENCE [LARGE SCALE GENOMIC DNA]</scope>
    <source>
        <strain evidence="6 7">Pla111</strain>
    </source>
</reference>
<evidence type="ECO:0000256" key="3">
    <source>
        <dbReference type="ARBA" id="ARBA00022801"/>
    </source>
</evidence>
<proteinExistence type="inferred from homology"/>
<dbReference type="InterPro" id="IPR024607">
    <property type="entry name" value="Sulfatase_CS"/>
</dbReference>
<dbReference type="Gene3D" id="3.30.1120.10">
    <property type="match status" value="1"/>
</dbReference>
<dbReference type="CDD" id="cd16025">
    <property type="entry name" value="PAS_like"/>
    <property type="match status" value="1"/>
</dbReference>
<gene>
    <name evidence="6" type="primary">atsA_11</name>
    <name evidence="6" type="ORF">Pla111_26190</name>
</gene>
<dbReference type="SUPFAM" id="SSF53649">
    <property type="entry name" value="Alkaline phosphatase-like"/>
    <property type="match status" value="1"/>
</dbReference>
<keyword evidence="2" id="KW-0479">Metal-binding</keyword>
<dbReference type="PANTHER" id="PTHR42693">
    <property type="entry name" value="ARYLSULFATASE FAMILY MEMBER"/>
    <property type="match status" value="1"/>
</dbReference>
<name>A0A5C5VX04_9BACT</name>
<dbReference type="InterPro" id="IPR000917">
    <property type="entry name" value="Sulfatase_N"/>
</dbReference>
<protein>
    <submittedName>
        <fullName evidence="6">Arylsulfatase</fullName>
        <ecNumber evidence="6">3.1.6.1</ecNumber>
    </submittedName>
</protein>
<keyword evidence="4" id="KW-0106">Calcium</keyword>
<dbReference type="EC" id="3.1.6.1" evidence="6"/>
<dbReference type="GO" id="GO:0004065">
    <property type="term" value="F:arylsulfatase activity"/>
    <property type="evidence" value="ECO:0007669"/>
    <property type="project" value="UniProtKB-EC"/>
</dbReference>
<comment type="similarity">
    <text evidence="1">Belongs to the sulfatase family.</text>
</comment>
<dbReference type="EMBL" id="SJPH01000006">
    <property type="protein sequence ID" value="TWT42647.1"/>
    <property type="molecule type" value="Genomic_DNA"/>
</dbReference>
<dbReference type="RefSeq" id="WP_146446812.1">
    <property type="nucleotide sequence ID" value="NZ_SJPH01000006.1"/>
</dbReference>
<evidence type="ECO:0000259" key="5">
    <source>
        <dbReference type="Pfam" id="PF00884"/>
    </source>
</evidence>
<keyword evidence="7" id="KW-1185">Reference proteome</keyword>
<evidence type="ECO:0000256" key="1">
    <source>
        <dbReference type="ARBA" id="ARBA00008779"/>
    </source>
</evidence>
<evidence type="ECO:0000313" key="6">
    <source>
        <dbReference type="EMBL" id="TWT42647.1"/>
    </source>
</evidence>
<dbReference type="InterPro" id="IPR050738">
    <property type="entry name" value="Sulfatase"/>
</dbReference>
<accession>A0A5C5VX04</accession>
<sequence length="577" mass="65736">MAATRYMATFAERFLAFVLLTSVLCGEGVAARPNIVILFADDLGYSDIGCFGGEIETPNLDSLAQKGLRLTQFYNTGRCCPSRASLLTGLYPHQAGVGLMVYRSYPGAGYRGRLNDECVTFGDVAKSAGYRTYMVGKWHAGHTPEALPEVRGFDQFTGVYLHIDSYWKVLKGCDVYRDGELLIEAQENPTNPYHPEQEFYTTDFFTDAAIDYLQQAAERPAEPFLLHVCFNAPHFPLEAPDELIEKYRGRYLKGWNQLREEKFQRMKRMGLLRSGQKLPRGRRHEEVAVEGLVFKDLLDRESLPAWDELSPSEQEELDFRRALYAAQVDRMDQGIGRIVEQLRRQDALDNTVIMFFSDNGCSGELDLFGMNWPEHTRSTYSQWRKAGGWSISQGQCWAHLSNTPLRKYKQFVHEGGIASPFVVHWPAGIERTDDIADEQIFHLIDVMPTICDLAGAEYPKMHNGREIKPAPGISMAPYWTQRASEPETRTLLWQHLNHSAVRRGDWKLVTLDDRDPGSWELYDLSTDRSETENLIGEHPQIASKLRTAWRTWAEHSNVVPFPETRGSSRPNPFPVPQ</sequence>
<evidence type="ECO:0000256" key="4">
    <source>
        <dbReference type="ARBA" id="ARBA00022837"/>
    </source>
</evidence>